<evidence type="ECO:0000256" key="5">
    <source>
        <dbReference type="ARBA" id="ARBA00022692"/>
    </source>
</evidence>
<dbReference type="GO" id="GO:1903806">
    <property type="term" value="P:L-isoleucine import across plasma membrane"/>
    <property type="evidence" value="ECO:0007669"/>
    <property type="project" value="TreeGrafter"/>
</dbReference>
<dbReference type="RefSeq" id="WP_132688605.1">
    <property type="nucleotide sequence ID" value="NZ_SKBU01000006.1"/>
</dbReference>
<dbReference type="GO" id="GO:0005304">
    <property type="term" value="F:L-valine transmembrane transporter activity"/>
    <property type="evidence" value="ECO:0007669"/>
    <property type="project" value="TreeGrafter"/>
</dbReference>
<dbReference type="GO" id="GO:0015190">
    <property type="term" value="F:L-leucine transmembrane transporter activity"/>
    <property type="evidence" value="ECO:0007669"/>
    <property type="project" value="TreeGrafter"/>
</dbReference>
<evidence type="ECO:0000256" key="10">
    <source>
        <dbReference type="SAM" id="Phobius"/>
    </source>
</evidence>
<dbReference type="GO" id="GO:0042941">
    <property type="term" value="P:D-alanine transmembrane transport"/>
    <property type="evidence" value="ECO:0007669"/>
    <property type="project" value="TreeGrafter"/>
</dbReference>
<dbReference type="GO" id="GO:0015192">
    <property type="term" value="F:L-phenylalanine transmembrane transporter activity"/>
    <property type="evidence" value="ECO:0007669"/>
    <property type="project" value="TreeGrafter"/>
</dbReference>
<dbReference type="CDD" id="cd06582">
    <property type="entry name" value="TM_PBP1_LivH_like"/>
    <property type="match status" value="1"/>
</dbReference>
<evidence type="ECO:0000256" key="4">
    <source>
        <dbReference type="ARBA" id="ARBA00022519"/>
    </source>
</evidence>
<feature type="transmembrane region" description="Helical" evidence="10">
    <location>
        <begin position="187"/>
        <end position="208"/>
    </location>
</feature>
<evidence type="ECO:0000313" key="12">
    <source>
        <dbReference type="Proteomes" id="UP000295244"/>
    </source>
</evidence>
<dbReference type="Pfam" id="PF02653">
    <property type="entry name" value="BPD_transp_2"/>
    <property type="match status" value="1"/>
</dbReference>
<dbReference type="GO" id="GO:0015188">
    <property type="term" value="F:L-isoleucine transmembrane transporter activity"/>
    <property type="evidence" value="ECO:0007669"/>
    <property type="project" value="TreeGrafter"/>
</dbReference>
<evidence type="ECO:0000256" key="9">
    <source>
        <dbReference type="ARBA" id="ARBA00037998"/>
    </source>
</evidence>
<evidence type="ECO:0000256" key="1">
    <source>
        <dbReference type="ARBA" id="ARBA00004651"/>
    </source>
</evidence>
<keyword evidence="2" id="KW-0813">Transport</keyword>
<dbReference type="OrthoDB" id="9807115at2"/>
<keyword evidence="12" id="KW-1185">Reference proteome</keyword>
<dbReference type="GO" id="GO:0015808">
    <property type="term" value="P:L-alanine transport"/>
    <property type="evidence" value="ECO:0007669"/>
    <property type="project" value="TreeGrafter"/>
</dbReference>
<keyword evidence="3" id="KW-1003">Cell membrane</keyword>
<evidence type="ECO:0000256" key="2">
    <source>
        <dbReference type="ARBA" id="ARBA00022448"/>
    </source>
</evidence>
<reference evidence="11 12" key="1">
    <citation type="submission" date="2019-03" db="EMBL/GenBank/DDBJ databases">
        <title>Whole genome sequence of a novel Rubrobacter taiwanensis strain, isolated from Yellowstone National Park.</title>
        <authorList>
            <person name="Freed S."/>
            <person name="Ramaley R.F."/>
            <person name="Kyndt J.A."/>
        </authorList>
    </citation>
    <scope>NUCLEOTIDE SEQUENCE [LARGE SCALE GENOMIC DNA]</scope>
    <source>
        <strain evidence="11 12">Yellowstone</strain>
    </source>
</reference>
<dbReference type="Proteomes" id="UP000295244">
    <property type="component" value="Unassembled WGS sequence"/>
</dbReference>
<comment type="caution">
    <text evidence="11">The sequence shown here is derived from an EMBL/GenBank/DDBJ whole genome shotgun (WGS) entry which is preliminary data.</text>
</comment>
<accession>A0A4V2NX65</accession>
<dbReference type="AlphaFoldDB" id="A0A4V2NX65"/>
<dbReference type="InterPro" id="IPR001851">
    <property type="entry name" value="ABC_transp_permease"/>
</dbReference>
<comment type="similarity">
    <text evidence="9">Belongs to the binding-protein-dependent transport system permease family. LivHM subfamily.</text>
</comment>
<feature type="transmembrane region" description="Helical" evidence="10">
    <location>
        <begin position="94"/>
        <end position="115"/>
    </location>
</feature>
<protein>
    <submittedName>
        <fullName evidence="11">Branched-chain amino acid ABC transporter permease</fullName>
    </submittedName>
</protein>
<keyword evidence="8 10" id="KW-0472">Membrane</keyword>
<keyword evidence="5 10" id="KW-0812">Transmembrane</keyword>
<feature type="transmembrane region" description="Helical" evidence="10">
    <location>
        <begin position="136"/>
        <end position="158"/>
    </location>
</feature>
<dbReference type="PANTHER" id="PTHR11795:SF371">
    <property type="entry name" value="HIGH-AFFINITY BRANCHED-CHAIN AMINO ACID TRANSPORT SYSTEM PERMEASE PROTEIN LIVH"/>
    <property type="match status" value="1"/>
</dbReference>
<keyword evidence="4" id="KW-0997">Cell inner membrane</keyword>
<evidence type="ECO:0000313" key="11">
    <source>
        <dbReference type="EMBL" id="TCJ20052.1"/>
    </source>
</evidence>
<feature type="transmembrane region" description="Helical" evidence="10">
    <location>
        <begin position="258"/>
        <end position="279"/>
    </location>
</feature>
<evidence type="ECO:0000256" key="6">
    <source>
        <dbReference type="ARBA" id="ARBA00022970"/>
    </source>
</evidence>
<keyword evidence="7 10" id="KW-1133">Transmembrane helix</keyword>
<keyword evidence="6" id="KW-0029">Amino-acid transport</keyword>
<evidence type="ECO:0000256" key="7">
    <source>
        <dbReference type="ARBA" id="ARBA00022989"/>
    </source>
</evidence>
<organism evidence="11 12">
    <name type="scientific">Rubrobacter taiwanensis</name>
    <dbReference type="NCBI Taxonomy" id="185139"/>
    <lineage>
        <taxon>Bacteria</taxon>
        <taxon>Bacillati</taxon>
        <taxon>Actinomycetota</taxon>
        <taxon>Rubrobacteria</taxon>
        <taxon>Rubrobacterales</taxon>
        <taxon>Rubrobacteraceae</taxon>
        <taxon>Rubrobacter</taxon>
    </lineage>
</organism>
<feature type="transmembrane region" description="Helical" evidence="10">
    <location>
        <begin position="47"/>
        <end position="74"/>
    </location>
</feature>
<evidence type="ECO:0000256" key="3">
    <source>
        <dbReference type="ARBA" id="ARBA00022475"/>
    </source>
</evidence>
<comment type="subcellular location">
    <subcellularLocation>
        <location evidence="1">Cell membrane</location>
        <topology evidence="1">Multi-pass membrane protein</topology>
    </subcellularLocation>
</comment>
<dbReference type="InterPro" id="IPR052157">
    <property type="entry name" value="BCAA_transport_permease"/>
</dbReference>
<sequence>MEEALQLIANGVVIGSVIAVSAVGLSLVFGVLKLINFAHGDFLTLGAFLALTGVGLGLPLYLAAIPAIIGGALAMGVLEKVLWKPMRERGASTVNLLIISIGLALVLRHVIFWVFGERTRSYMPPSPRIDLGLFALTPQDIIIIFGSAIALVGTGLMLQKTRIGTAMRALADNRDLAEASGINVNRVILYTWLIAGALTAYGGILLGLQGRVFPNMGWFLLLLVFAGVILGGIGSAYGAMIGSLLIGVVQELATHSAIGLPADLKTSVAFLVLILVLLIRPQGILGRKQAL</sequence>
<feature type="transmembrane region" description="Helical" evidence="10">
    <location>
        <begin position="12"/>
        <end position="35"/>
    </location>
</feature>
<dbReference type="EMBL" id="SKBU01000006">
    <property type="protein sequence ID" value="TCJ20052.1"/>
    <property type="molecule type" value="Genomic_DNA"/>
</dbReference>
<feature type="transmembrane region" description="Helical" evidence="10">
    <location>
        <begin position="220"/>
        <end position="246"/>
    </location>
</feature>
<name>A0A4V2NX65_9ACTN</name>
<proteinExistence type="inferred from homology"/>
<evidence type="ECO:0000256" key="8">
    <source>
        <dbReference type="ARBA" id="ARBA00023136"/>
    </source>
</evidence>
<gene>
    <name evidence="11" type="ORF">E0L93_03660</name>
</gene>
<dbReference type="PANTHER" id="PTHR11795">
    <property type="entry name" value="BRANCHED-CHAIN AMINO ACID TRANSPORT SYSTEM PERMEASE PROTEIN LIVH"/>
    <property type="match status" value="1"/>
</dbReference>
<dbReference type="GO" id="GO:0005886">
    <property type="term" value="C:plasma membrane"/>
    <property type="evidence" value="ECO:0007669"/>
    <property type="project" value="UniProtKB-SubCell"/>
</dbReference>